<dbReference type="RefSeq" id="WP_009804689.1">
    <property type="nucleotide sequence ID" value="NZ_CH724131.1"/>
</dbReference>
<evidence type="ECO:0000256" key="6">
    <source>
        <dbReference type="ARBA" id="ARBA00023136"/>
    </source>
</evidence>
<sequence>MSLPLAYFLLAVAIASEVVATTALSLSHGLTRPGPAVVSALGYALALGLLAVVMKVMPTGVVYAIWSGLGVVLIALVAWLWQGQRLDAPALIGMGLIVAGVVVVNVFSSSVGH</sequence>
<dbReference type="HOGENOM" id="CLU_133067_0_2_5"/>
<dbReference type="PANTHER" id="PTHR30561">
    <property type="entry name" value="SMR FAMILY PROTON-DEPENDENT DRUG EFFLUX TRANSPORTER SUGE"/>
    <property type="match status" value="1"/>
</dbReference>
<evidence type="ECO:0000256" key="2">
    <source>
        <dbReference type="ARBA" id="ARBA00022448"/>
    </source>
</evidence>
<dbReference type="Gene3D" id="1.10.3730.20">
    <property type="match status" value="1"/>
</dbReference>
<dbReference type="SUPFAM" id="SSF103481">
    <property type="entry name" value="Multidrug resistance efflux transporter EmrE"/>
    <property type="match status" value="1"/>
</dbReference>
<comment type="subcellular location">
    <subcellularLocation>
        <location evidence="1 8">Cell membrane</location>
        <topology evidence="1 8">Multi-pass membrane protein</topology>
    </subcellularLocation>
</comment>
<reference evidence="10 11" key="1">
    <citation type="journal article" date="2010" name="J. Bacteriol.">
        <title>Genome sequences of Oceanicola granulosus HTCC2516(T) and Oceanicola batsensis HTCC2597(TDelta).</title>
        <authorList>
            <person name="Thrash J.C."/>
            <person name="Cho J.C."/>
            <person name="Vergin K.L."/>
            <person name="Giovannoni S.J."/>
        </authorList>
    </citation>
    <scope>NUCLEOTIDE SEQUENCE [LARGE SCALE GENOMIC DNA]</scope>
    <source>
        <strain evidence="11">ATCC BAA-863 / DSM 15984 / KCTC 12145 / HTCC2597</strain>
    </source>
</reference>
<proteinExistence type="inferred from homology"/>
<feature type="transmembrane region" description="Helical" evidence="9">
    <location>
        <begin position="61"/>
        <end position="82"/>
    </location>
</feature>
<organism evidence="10 11">
    <name type="scientific">Pseudooceanicola batsensis (strain ATCC BAA-863 / DSM 15984 / KCTC 12145 / HTCC2597)</name>
    <name type="common">Oceanicola batsensis</name>
    <dbReference type="NCBI Taxonomy" id="252305"/>
    <lineage>
        <taxon>Bacteria</taxon>
        <taxon>Pseudomonadati</taxon>
        <taxon>Pseudomonadota</taxon>
        <taxon>Alphaproteobacteria</taxon>
        <taxon>Rhodobacterales</taxon>
        <taxon>Paracoccaceae</taxon>
        <taxon>Pseudooceanicola</taxon>
    </lineage>
</organism>
<dbReference type="FunFam" id="1.10.3730.20:FF:000001">
    <property type="entry name" value="Quaternary ammonium compound resistance transporter SugE"/>
    <property type="match status" value="1"/>
</dbReference>
<feature type="transmembrane region" description="Helical" evidence="9">
    <location>
        <begin position="88"/>
        <end position="107"/>
    </location>
</feature>
<keyword evidence="2" id="KW-0813">Transport</keyword>
<evidence type="ECO:0000256" key="4">
    <source>
        <dbReference type="ARBA" id="ARBA00022692"/>
    </source>
</evidence>
<dbReference type="InterPro" id="IPR037185">
    <property type="entry name" value="EmrE-like"/>
</dbReference>
<gene>
    <name evidence="10" type="ORF">OB2597_02177</name>
</gene>
<dbReference type="GO" id="GO:0015297">
    <property type="term" value="F:antiporter activity"/>
    <property type="evidence" value="ECO:0007669"/>
    <property type="project" value="TreeGrafter"/>
</dbReference>
<dbReference type="AlphaFoldDB" id="A3TX29"/>
<dbReference type="GO" id="GO:0031460">
    <property type="term" value="P:glycine betaine transport"/>
    <property type="evidence" value="ECO:0007669"/>
    <property type="project" value="TreeGrafter"/>
</dbReference>
<keyword evidence="3" id="KW-1003">Cell membrane</keyword>
<dbReference type="GO" id="GO:0005886">
    <property type="term" value="C:plasma membrane"/>
    <property type="evidence" value="ECO:0007669"/>
    <property type="project" value="UniProtKB-SubCell"/>
</dbReference>
<dbReference type="PANTHER" id="PTHR30561:SF1">
    <property type="entry name" value="MULTIDRUG TRANSPORTER EMRE"/>
    <property type="match status" value="1"/>
</dbReference>
<dbReference type="eggNOG" id="COG2076">
    <property type="taxonomic scope" value="Bacteria"/>
</dbReference>
<keyword evidence="4 8" id="KW-0812">Transmembrane</keyword>
<dbReference type="EMBL" id="AAMO01000004">
    <property type="protein sequence ID" value="EAQ03389.1"/>
    <property type="molecule type" value="Genomic_DNA"/>
</dbReference>
<keyword evidence="11" id="KW-1185">Reference proteome</keyword>
<dbReference type="STRING" id="252305.OB2597_02177"/>
<accession>A3TX29</accession>
<dbReference type="Proteomes" id="UP000004318">
    <property type="component" value="Unassembled WGS sequence"/>
</dbReference>
<evidence type="ECO:0000256" key="1">
    <source>
        <dbReference type="ARBA" id="ARBA00004651"/>
    </source>
</evidence>
<evidence type="ECO:0000256" key="9">
    <source>
        <dbReference type="SAM" id="Phobius"/>
    </source>
</evidence>
<evidence type="ECO:0000256" key="7">
    <source>
        <dbReference type="ARBA" id="ARBA00038032"/>
    </source>
</evidence>
<protein>
    <submittedName>
        <fullName evidence="10">Putative multidrug transporter, SMR family, DMT Superfamily protein</fullName>
    </submittedName>
</protein>
<name>A3TX29_PSEBH</name>
<dbReference type="GO" id="GO:0015220">
    <property type="term" value="F:choline transmembrane transporter activity"/>
    <property type="evidence" value="ECO:0007669"/>
    <property type="project" value="TreeGrafter"/>
</dbReference>
<dbReference type="OrthoDB" id="9808638at2"/>
<evidence type="ECO:0000313" key="10">
    <source>
        <dbReference type="EMBL" id="EAQ03389.1"/>
    </source>
</evidence>
<evidence type="ECO:0000256" key="5">
    <source>
        <dbReference type="ARBA" id="ARBA00022989"/>
    </source>
</evidence>
<dbReference type="Pfam" id="PF00893">
    <property type="entry name" value="Multi_Drug_Res"/>
    <property type="match status" value="1"/>
</dbReference>
<dbReference type="InterPro" id="IPR045324">
    <property type="entry name" value="Small_multidrug_res"/>
</dbReference>
<keyword evidence="6 9" id="KW-0472">Membrane</keyword>
<evidence type="ECO:0000256" key="8">
    <source>
        <dbReference type="RuleBase" id="RU003942"/>
    </source>
</evidence>
<evidence type="ECO:0000313" key="11">
    <source>
        <dbReference type="Proteomes" id="UP000004318"/>
    </source>
</evidence>
<comment type="caution">
    <text evidence="10">The sequence shown here is derived from an EMBL/GenBank/DDBJ whole genome shotgun (WGS) entry which is preliminary data.</text>
</comment>
<comment type="similarity">
    <text evidence="7 8">Belongs to the drug/metabolite transporter (DMT) superfamily. Small multidrug resistance (SMR) (TC 2.A.7.1) family.</text>
</comment>
<keyword evidence="5 9" id="KW-1133">Transmembrane helix</keyword>
<dbReference type="GO" id="GO:1990961">
    <property type="term" value="P:xenobiotic detoxification by transmembrane export across the plasma membrane"/>
    <property type="evidence" value="ECO:0007669"/>
    <property type="project" value="UniProtKB-ARBA"/>
</dbReference>
<feature type="transmembrane region" description="Helical" evidence="9">
    <location>
        <begin position="36"/>
        <end position="54"/>
    </location>
</feature>
<evidence type="ECO:0000256" key="3">
    <source>
        <dbReference type="ARBA" id="ARBA00022475"/>
    </source>
</evidence>
<dbReference type="GO" id="GO:0015199">
    <property type="term" value="F:amino-acid betaine transmembrane transporter activity"/>
    <property type="evidence" value="ECO:0007669"/>
    <property type="project" value="TreeGrafter"/>
</dbReference>
<dbReference type="InterPro" id="IPR000390">
    <property type="entry name" value="Small_drug/metabolite_transptr"/>
</dbReference>